<keyword evidence="3" id="KW-1185">Reference proteome</keyword>
<dbReference type="OrthoDB" id="6351423at2759"/>
<dbReference type="GO" id="GO:0006310">
    <property type="term" value="P:DNA recombination"/>
    <property type="evidence" value="ECO:0007669"/>
    <property type="project" value="InterPro"/>
</dbReference>
<accession>A0A1S3JCX9</accession>
<sequence length="375" mass="42955">MSTAEKKESCSDGLVSSENAKKLTTLPISESNHVVKSYIDRCRIAAALAIIRSKPQGVTGQQFAKQLCSFHQRQLLDWQKRVHDLEAEFLKVKQDQLMERMKIGNGKLAQEEAEGNLMPTPPSSSGGEHTQNLNKAEETIVQYSQFLRSIIQLKHYKERTDISQDPESKLTVEKSILKCMDMIVAHMPSGDRNSMVSSNILEQSVSTLVSVLDSRPLEDWSSTIVQGLQHTLGELVRRMVDQDNFHQNNKPEQTSSLLFLFGKSKHFKFTVVECFFTELHFFSEHLRQVCYSHAPLQVKQYENMYFVFKVCEEILNLECWVDKNCHHGIMDRLNLQSMQEILTNCLLHISEEFPLFAHYVWRLGALIDSISATQS</sequence>
<dbReference type="InterPro" id="IPR025888">
    <property type="entry name" value="MEI4"/>
</dbReference>
<dbReference type="RefSeq" id="XP_013408036.1">
    <property type="nucleotide sequence ID" value="XM_013552582.1"/>
</dbReference>
<dbReference type="GO" id="GO:0000800">
    <property type="term" value="C:lateral element"/>
    <property type="evidence" value="ECO:0007669"/>
    <property type="project" value="TreeGrafter"/>
</dbReference>
<dbReference type="AlphaFoldDB" id="A0A1S3JCX9"/>
<dbReference type="InParanoid" id="A0A1S3JCX9"/>
<name>A0A1S3JCX9_LINAN</name>
<reference evidence="4" key="1">
    <citation type="submission" date="2025-08" db="UniProtKB">
        <authorList>
            <consortium name="RefSeq"/>
        </authorList>
    </citation>
    <scope>IDENTIFICATION</scope>
    <source>
        <tissue evidence="4">Gonads</tissue>
    </source>
</reference>
<dbReference type="GO" id="GO:0007129">
    <property type="term" value="P:homologous chromosome pairing at meiosis"/>
    <property type="evidence" value="ECO:0007669"/>
    <property type="project" value="TreeGrafter"/>
</dbReference>
<keyword evidence="1" id="KW-0469">Meiosis</keyword>
<dbReference type="OMA" id="RASSEMM"/>
<organism evidence="3 4">
    <name type="scientific">Lingula anatina</name>
    <name type="common">Brachiopod</name>
    <name type="synonym">Lingula unguis</name>
    <dbReference type="NCBI Taxonomy" id="7574"/>
    <lineage>
        <taxon>Eukaryota</taxon>
        <taxon>Metazoa</taxon>
        <taxon>Spiralia</taxon>
        <taxon>Lophotrochozoa</taxon>
        <taxon>Brachiopoda</taxon>
        <taxon>Linguliformea</taxon>
        <taxon>Lingulata</taxon>
        <taxon>Lingulida</taxon>
        <taxon>Linguloidea</taxon>
        <taxon>Lingulidae</taxon>
        <taxon>Lingula</taxon>
    </lineage>
</organism>
<dbReference type="GO" id="GO:0007283">
    <property type="term" value="P:spermatogenesis"/>
    <property type="evidence" value="ECO:0007669"/>
    <property type="project" value="TreeGrafter"/>
</dbReference>
<evidence type="ECO:0000313" key="4">
    <source>
        <dbReference type="RefSeq" id="XP_013408036.1"/>
    </source>
</evidence>
<dbReference type="GO" id="GO:0042138">
    <property type="term" value="P:meiotic DNA double-strand break formation"/>
    <property type="evidence" value="ECO:0007669"/>
    <property type="project" value="InterPro"/>
</dbReference>
<evidence type="ECO:0000256" key="2">
    <source>
        <dbReference type="ARBA" id="ARBA00093453"/>
    </source>
</evidence>
<dbReference type="PANTHER" id="PTHR28575">
    <property type="entry name" value="MEIOSIS-SPECIFIC PROTEIN MEI4"/>
    <property type="match status" value="1"/>
</dbReference>
<dbReference type="KEGG" id="lak:106172007"/>
<dbReference type="GeneID" id="106172007"/>
<dbReference type="GO" id="GO:0048477">
    <property type="term" value="P:oogenesis"/>
    <property type="evidence" value="ECO:0007669"/>
    <property type="project" value="TreeGrafter"/>
</dbReference>
<dbReference type="Proteomes" id="UP000085678">
    <property type="component" value="Unplaced"/>
</dbReference>
<comment type="similarity">
    <text evidence="2">Belongs to the MEI4L family.</text>
</comment>
<evidence type="ECO:0000256" key="1">
    <source>
        <dbReference type="ARBA" id="ARBA00023254"/>
    </source>
</evidence>
<dbReference type="Pfam" id="PF13971">
    <property type="entry name" value="Mei4"/>
    <property type="match status" value="1"/>
</dbReference>
<evidence type="ECO:0000313" key="3">
    <source>
        <dbReference type="Proteomes" id="UP000085678"/>
    </source>
</evidence>
<dbReference type="PANTHER" id="PTHR28575:SF1">
    <property type="entry name" value="MEIOSIS-SPECIFIC PROTEIN MEI4"/>
    <property type="match status" value="1"/>
</dbReference>
<gene>
    <name evidence="4" type="primary">LOC106172007</name>
</gene>
<proteinExistence type="inferred from homology"/>
<protein>
    <submittedName>
        <fullName evidence="4">Meiosis-specific protein MEI4 isoform X1</fullName>
    </submittedName>
</protein>